<proteinExistence type="predicted"/>
<comment type="caution">
    <text evidence="2">The sequence shown here is derived from an EMBL/GenBank/DDBJ whole genome shotgun (WGS) entry which is preliminary data.</text>
</comment>
<evidence type="ECO:0000313" key="3">
    <source>
        <dbReference type="Proteomes" id="UP000324133"/>
    </source>
</evidence>
<dbReference type="SUPFAM" id="SSF51182">
    <property type="entry name" value="RmlC-like cupins"/>
    <property type="match status" value="1"/>
</dbReference>
<keyword evidence="3" id="KW-1185">Reference proteome</keyword>
<dbReference type="Proteomes" id="UP000324133">
    <property type="component" value="Unassembled WGS sequence"/>
</dbReference>
<dbReference type="InterPro" id="IPR008894">
    <property type="entry name" value="QdtA_cupin_dom"/>
</dbReference>
<dbReference type="AlphaFoldDB" id="A0A5B6TIW4"/>
<evidence type="ECO:0000313" key="2">
    <source>
        <dbReference type="EMBL" id="KAA3439387.1"/>
    </source>
</evidence>
<dbReference type="Pfam" id="PF05523">
    <property type="entry name" value="FdtA"/>
    <property type="match status" value="1"/>
</dbReference>
<name>A0A5B6TIW4_9BACT</name>
<dbReference type="InterPro" id="IPR011051">
    <property type="entry name" value="RmlC_Cupin_sf"/>
</dbReference>
<protein>
    <submittedName>
        <fullName evidence="2">WxcM-like domain-containing protein</fullName>
    </submittedName>
</protein>
<feature type="domain" description="Sugar 3,4-ketoisomerase QdtA cupin" evidence="1">
    <location>
        <begin position="6"/>
        <end position="130"/>
    </location>
</feature>
<reference evidence="2 3" key="1">
    <citation type="submission" date="2019-07" db="EMBL/GenBank/DDBJ databases">
        <title>Rufibacter sp. nov., isolated from lake sediment.</title>
        <authorList>
            <person name="Qu J.-H."/>
        </authorList>
    </citation>
    <scope>NUCLEOTIDE SEQUENCE [LARGE SCALE GENOMIC DNA]</scope>
    <source>
        <strain evidence="2 3">NBS58-1</strain>
    </source>
</reference>
<evidence type="ECO:0000259" key="1">
    <source>
        <dbReference type="Pfam" id="PF05523"/>
    </source>
</evidence>
<accession>A0A5B6TIW4</accession>
<gene>
    <name evidence="2" type="ORF">FOA19_01495</name>
</gene>
<dbReference type="OrthoDB" id="9795513at2"/>
<organism evidence="2 3">
    <name type="scientific">Rufibacter hautae</name>
    <dbReference type="NCBI Taxonomy" id="2595005"/>
    <lineage>
        <taxon>Bacteria</taxon>
        <taxon>Pseudomonadati</taxon>
        <taxon>Bacteroidota</taxon>
        <taxon>Cytophagia</taxon>
        <taxon>Cytophagales</taxon>
        <taxon>Hymenobacteraceae</taxon>
        <taxon>Rufibacter</taxon>
    </lineage>
</organism>
<dbReference type="RefSeq" id="WP_149089031.1">
    <property type="nucleotide sequence ID" value="NZ_VKKY01000001.1"/>
</dbReference>
<dbReference type="CDD" id="cd20292">
    <property type="entry name" value="cupin_QdtA-like"/>
    <property type="match status" value="1"/>
</dbReference>
<dbReference type="EMBL" id="VKKY01000001">
    <property type="protein sequence ID" value="KAA3439387.1"/>
    <property type="molecule type" value="Genomic_DNA"/>
</dbReference>
<dbReference type="InterPro" id="IPR014710">
    <property type="entry name" value="RmlC-like_jellyroll"/>
</dbReference>
<sequence length="132" mass="15245">MKVPYLFDFDSIGNESSGFLVTTQKEQWLPFELKRVFWVHGTPPNITRGQHAHYQTEMVLVILQASATIEVENLAGQVEVFNLDNPKIGLFVPIMHWSRIYLDQGAVLLCLASTDYDEADYIRDYNEFRAFN</sequence>
<dbReference type="Gene3D" id="2.60.120.10">
    <property type="entry name" value="Jelly Rolls"/>
    <property type="match status" value="1"/>
</dbReference>